<protein>
    <submittedName>
        <fullName evidence="1">Uncharacterized protein</fullName>
    </submittedName>
</protein>
<evidence type="ECO:0000313" key="2">
    <source>
        <dbReference type="Proteomes" id="UP001600888"/>
    </source>
</evidence>
<keyword evidence="2" id="KW-1185">Reference proteome</keyword>
<accession>A0ABR4E283</accession>
<reference evidence="1 2" key="1">
    <citation type="submission" date="2024-03" db="EMBL/GenBank/DDBJ databases">
        <title>A high-quality draft genome sequence of Diaporthe vaccinii, a causative agent of upright dieback and viscid rot disease in cranberry plants.</title>
        <authorList>
            <person name="Sarrasin M."/>
            <person name="Lang B.F."/>
            <person name="Burger G."/>
        </authorList>
    </citation>
    <scope>NUCLEOTIDE SEQUENCE [LARGE SCALE GENOMIC DNA]</scope>
    <source>
        <strain evidence="1 2">IS7</strain>
    </source>
</reference>
<name>A0ABR4E283_9PEZI</name>
<dbReference type="EMBL" id="JBAWTH010000112">
    <property type="protein sequence ID" value="KAL2276526.1"/>
    <property type="molecule type" value="Genomic_DNA"/>
</dbReference>
<dbReference type="Proteomes" id="UP001600888">
    <property type="component" value="Unassembled WGS sequence"/>
</dbReference>
<evidence type="ECO:0000313" key="1">
    <source>
        <dbReference type="EMBL" id="KAL2276526.1"/>
    </source>
</evidence>
<gene>
    <name evidence="1" type="ORF">FJTKL_00833</name>
</gene>
<sequence>MFRSAAVLRSAASAAARRSVVATTTSRSFSSVVSRPTLASRAVAAAPVSRVAGWNSVRCYAAGSGLSKEDVEGRITSLLAGFDKVRLFFCELAVARDEGTRRRAFP</sequence>
<organism evidence="1 2">
    <name type="scientific">Diaporthe vaccinii</name>
    <dbReference type="NCBI Taxonomy" id="105482"/>
    <lineage>
        <taxon>Eukaryota</taxon>
        <taxon>Fungi</taxon>
        <taxon>Dikarya</taxon>
        <taxon>Ascomycota</taxon>
        <taxon>Pezizomycotina</taxon>
        <taxon>Sordariomycetes</taxon>
        <taxon>Sordariomycetidae</taxon>
        <taxon>Diaporthales</taxon>
        <taxon>Diaporthaceae</taxon>
        <taxon>Diaporthe</taxon>
        <taxon>Diaporthe eres species complex</taxon>
    </lineage>
</organism>
<proteinExistence type="predicted"/>
<comment type="caution">
    <text evidence="1">The sequence shown here is derived from an EMBL/GenBank/DDBJ whole genome shotgun (WGS) entry which is preliminary data.</text>
</comment>